<evidence type="ECO:0000313" key="2">
    <source>
        <dbReference type="Proteomes" id="UP001152533"/>
    </source>
</evidence>
<comment type="caution">
    <text evidence="1">The sequence shown here is derived from an EMBL/GenBank/DDBJ whole genome shotgun (WGS) entry which is preliminary data.</text>
</comment>
<dbReference type="AlphaFoldDB" id="A0A9W4WF95"/>
<evidence type="ECO:0000313" key="1">
    <source>
        <dbReference type="EMBL" id="CAI0642736.1"/>
    </source>
</evidence>
<dbReference type="Proteomes" id="UP001152533">
    <property type="component" value="Unassembled WGS sequence"/>
</dbReference>
<proteinExistence type="predicted"/>
<protein>
    <submittedName>
        <fullName evidence="1">Uncharacterized protein</fullName>
    </submittedName>
</protein>
<gene>
    <name evidence="1" type="ORF">CGXH109_LOCUS17979</name>
</gene>
<sequence length="164" mass="19044">MFRLIINSSLPAMKRSAVASGAYHRPLTSVPLRNRFSTTSRAYFYPWVPGSHTYPQTAEWHVELSNQDVEKLLKDYDPKRVEEDFMCRAEGPDEMGNIVFHVYRRYTRGEQLRLQIATQDGRARITEITWETFGPSVQAPEWRAKRFAIEICREILGCDMKGAK</sequence>
<reference evidence="1" key="1">
    <citation type="submission" date="2022-08" db="EMBL/GenBank/DDBJ databases">
        <authorList>
            <person name="Giroux E."/>
            <person name="Giroux E."/>
        </authorList>
    </citation>
    <scope>NUCLEOTIDE SEQUENCE</scope>
    <source>
        <strain evidence="1">H1091258</strain>
    </source>
</reference>
<organism evidence="1 2">
    <name type="scientific">Colletotrichum noveboracense</name>
    <dbReference type="NCBI Taxonomy" id="2664923"/>
    <lineage>
        <taxon>Eukaryota</taxon>
        <taxon>Fungi</taxon>
        <taxon>Dikarya</taxon>
        <taxon>Ascomycota</taxon>
        <taxon>Pezizomycotina</taxon>
        <taxon>Sordariomycetes</taxon>
        <taxon>Hypocreomycetidae</taxon>
        <taxon>Glomerellales</taxon>
        <taxon>Glomerellaceae</taxon>
        <taxon>Colletotrichum</taxon>
        <taxon>Colletotrichum gloeosporioides species complex</taxon>
    </lineage>
</organism>
<name>A0A9W4WF95_9PEZI</name>
<keyword evidence="2" id="KW-1185">Reference proteome</keyword>
<dbReference type="EMBL" id="CAMGZC010000072">
    <property type="protein sequence ID" value="CAI0642736.1"/>
    <property type="molecule type" value="Genomic_DNA"/>
</dbReference>
<accession>A0A9W4WF95</accession>